<evidence type="ECO:0000256" key="11">
    <source>
        <dbReference type="ARBA" id="ARBA00023180"/>
    </source>
</evidence>
<organism evidence="16 17">
    <name type="scientific">Crotalus adamanteus</name>
    <name type="common">Eastern diamondback rattlesnake</name>
    <dbReference type="NCBI Taxonomy" id="8729"/>
    <lineage>
        <taxon>Eukaryota</taxon>
        <taxon>Metazoa</taxon>
        <taxon>Chordata</taxon>
        <taxon>Craniata</taxon>
        <taxon>Vertebrata</taxon>
        <taxon>Euteleostomi</taxon>
        <taxon>Lepidosauria</taxon>
        <taxon>Squamata</taxon>
        <taxon>Bifurcata</taxon>
        <taxon>Unidentata</taxon>
        <taxon>Episquamata</taxon>
        <taxon>Toxicofera</taxon>
        <taxon>Serpentes</taxon>
        <taxon>Colubroidea</taxon>
        <taxon>Viperidae</taxon>
        <taxon>Crotalinae</taxon>
        <taxon>Crotalus</taxon>
    </lineage>
</organism>
<dbReference type="InterPro" id="IPR036857">
    <property type="entry name" value="Thyroglobulin_1_sf"/>
</dbReference>
<evidence type="ECO:0000259" key="15">
    <source>
        <dbReference type="PROSITE" id="PS51162"/>
    </source>
</evidence>
<evidence type="ECO:0000256" key="8">
    <source>
        <dbReference type="ARBA" id="ARBA00022989"/>
    </source>
</evidence>
<dbReference type="InterPro" id="IPR041630">
    <property type="entry name" value="EpCAM_N"/>
</dbReference>
<evidence type="ECO:0000256" key="6">
    <source>
        <dbReference type="ARBA" id="ARBA00022729"/>
    </source>
</evidence>
<keyword evidence="7" id="KW-0677">Repeat</keyword>
<dbReference type="GO" id="GO:0098641">
    <property type="term" value="F:cadherin binding involved in cell-cell adhesion"/>
    <property type="evidence" value="ECO:0007669"/>
    <property type="project" value="TreeGrafter"/>
</dbReference>
<feature type="transmembrane region" description="Helical" evidence="14">
    <location>
        <begin position="325"/>
        <end position="346"/>
    </location>
</feature>
<reference evidence="16 17" key="1">
    <citation type="journal article" date="2024" name="Proc. Natl. Acad. Sci. U.S.A.">
        <title>The genetic regulatory architecture and epigenomic basis for age-related changes in rattlesnake venom.</title>
        <authorList>
            <person name="Hogan M.P."/>
            <person name="Holding M.L."/>
            <person name="Nystrom G.S."/>
            <person name="Colston T.J."/>
            <person name="Bartlett D.A."/>
            <person name="Mason A.J."/>
            <person name="Ellsworth S.A."/>
            <person name="Rautsaw R.M."/>
            <person name="Lawrence K.C."/>
            <person name="Strickland J.L."/>
            <person name="He B."/>
            <person name="Fraser P."/>
            <person name="Margres M.J."/>
            <person name="Gilbert D.M."/>
            <person name="Gibbs H.L."/>
            <person name="Parkinson C.L."/>
            <person name="Rokyta D.R."/>
        </authorList>
    </citation>
    <scope>NUCLEOTIDE SEQUENCE [LARGE SCALE GENOMIC DNA]</scope>
    <source>
        <strain evidence="16">DRR0105</strain>
    </source>
</reference>
<name>A0AAW1CCS6_CROAD</name>
<dbReference type="InterPro" id="IPR000716">
    <property type="entry name" value="Thyroglobulin_1"/>
</dbReference>
<evidence type="ECO:0000256" key="1">
    <source>
        <dbReference type="ARBA" id="ARBA00004591"/>
    </source>
</evidence>
<gene>
    <name evidence="16" type="ORF">NXF25_003340</name>
</gene>
<comment type="caution">
    <text evidence="16">The sequence shown here is derived from an EMBL/GenBank/DDBJ whole genome shotgun (WGS) entry which is preliminary data.</text>
</comment>
<dbReference type="CDD" id="cd00191">
    <property type="entry name" value="TY"/>
    <property type="match status" value="1"/>
</dbReference>
<dbReference type="GO" id="GO:0016328">
    <property type="term" value="C:lateral plasma membrane"/>
    <property type="evidence" value="ECO:0007669"/>
    <property type="project" value="UniProtKB-SubCell"/>
</dbReference>
<dbReference type="AlphaFoldDB" id="A0AAW1CCS6"/>
<evidence type="ECO:0000256" key="4">
    <source>
        <dbReference type="ARBA" id="ARBA00022475"/>
    </source>
</evidence>
<dbReference type="Pfam" id="PF21283">
    <property type="entry name" value="EPCAM-Trop-2_C"/>
    <property type="match status" value="1"/>
</dbReference>
<dbReference type="InterPro" id="IPR043406">
    <property type="entry name" value="EPCAM/Trop-2"/>
</dbReference>
<dbReference type="PROSITE" id="PS00484">
    <property type="entry name" value="THYROGLOBULIN_1_1"/>
    <property type="match status" value="1"/>
</dbReference>
<dbReference type="PROSITE" id="PS51162">
    <property type="entry name" value="THYROGLOBULIN_1_2"/>
    <property type="match status" value="1"/>
</dbReference>
<dbReference type="SUPFAM" id="SSF57610">
    <property type="entry name" value="Thyroglobulin type-1 domain"/>
    <property type="match status" value="1"/>
</dbReference>
<evidence type="ECO:0000256" key="12">
    <source>
        <dbReference type="ARBA" id="ARBA00031829"/>
    </source>
</evidence>
<proteinExistence type="inferred from homology"/>
<evidence type="ECO:0000313" key="17">
    <source>
        <dbReference type="Proteomes" id="UP001474421"/>
    </source>
</evidence>
<dbReference type="InterPro" id="IPR049420">
    <property type="entry name" value="EPCAM-Trop-2_C"/>
</dbReference>
<keyword evidence="8 14" id="KW-1133">Transmembrane helix</keyword>
<keyword evidence="9 14" id="KW-0472">Membrane</keyword>
<comment type="similarity">
    <text evidence="2">Belongs to the EPCAM family.</text>
</comment>
<sequence length="371" mass="42087">MASRERRCNLRRRARLAERSSVFLRNLLSSLREKGKAKTQRLERRPHLFALPCSTCFLKSRTMGFPSRAAFLLGALLALAATVWSQEECVCEKNKRTTDCSVFNDVCQCKSIGFNITVNCQTLTSKCLLMKAEVAGLKSGRRKRPEHAYVDNDGIYDPECDAKGNFKPKQCNGTKTCWCVNSAGVRRTEKSDQNITCQEVVRTSWIIIETKCRDGNTHPDKASLERTIEKLFTDRYLLDEKHISFLHEEPLIIINLKQNVSEKGNTDVDIADVAYYFEKDIKEDSIITGGFGINVVGKPLQFENTVIYYVDDKAPEFVMKRLTPGLIAVIVVIVLAIVAGILVLIFTRRKSGKYEKAEVKEMNEMHRELNS</sequence>
<evidence type="ECO:0000256" key="13">
    <source>
        <dbReference type="PROSITE-ProRule" id="PRU00500"/>
    </source>
</evidence>
<evidence type="ECO:0000256" key="5">
    <source>
        <dbReference type="ARBA" id="ARBA00022692"/>
    </source>
</evidence>
<dbReference type="SMART" id="SM00211">
    <property type="entry name" value="TY"/>
    <property type="match status" value="1"/>
</dbReference>
<comment type="subcellular location">
    <subcellularLocation>
        <location evidence="1">Lateral cell membrane</location>
        <topology evidence="1">Single-pass type I membrane protein</topology>
    </subcellularLocation>
</comment>
<evidence type="ECO:0000313" key="16">
    <source>
        <dbReference type="EMBL" id="KAK9412165.1"/>
    </source>
</evidence>
<dbReference type="Pfam" id="PF00086">
    <property type="entry name" value="Thyroglobulin_1"/>
    <property type="match status" value="1"/>
</dbReference>
<evidence type="ECO:0000256" key="3">
    <source>
        <dbReference type="ARBA" id="ARBA00015562"/>
    </source>
</evidence>
<dbReference type="GO" id="GO:0005923">
    <property type="term" value="C:bicellular tight junction"/>
    <property type="evidence" value="ECO:0007669"/>
    <property type="project" value="TreeGrafter"/>
</dbReference>
<dbReference type="EMBL" id="JAOTOJ010000001">
    <property type="protein sequence ID" value="KAK9412165.1"/>
    <property type="molecule type" value="Genomic_DNA"/>
</dbReference>
<feature type="domain" description="Thyroglobulin type-1" evidence="15">
    <location>
        <begin position="124"/>
        <end position="197"/>
    </location>
</feature>
<keyword evidence="11" id="KW-0325">Glycoprotein</keyword>
<protein>
    <recommendedName>
        <fullName evidence="3">Epithelial cell adhesion molecule</fullName>
    </recommendedName>
    <alternativeName>
        <fullName evidence="12">Tumor-associated calcium signal transducer 1</fullName>
    </alternativeName>
</protein>
<dbReference type="Proteomes" id="UP001474421">
    <property type="component" value="Unassembled WGS sequence"/>
</dbReference>
<evidence type="ECO:0000256" key="10">
    <source>
        <dbReference type="ARBA" id="ARBA00023157"/>
    </source>
</evidence>
<evidence type="ECO:0000256" key="2">
    <source>
        <dbReference type="ARBA" id="ARBA00007669"/>
    </source>
</evidence>
<dbReference type="Pfam" id="PF18635">
    <property type="entry name" value="EpCAM_N"/>
    <property type="match status" value="1"/>
</dbReference>
<keyword evidence="10" id="KW-1015">Disulfide bond</keyword>
<keyword evidence="4" id="KW-1003">Cell membrane</keyword>
<keyword evidence="6" id="KW-0732">Signal</keyword>
<dbReference type="Gene3D" id="4.10.800.10">
    <property type="entry name" value="Thyroglobulin type-1"/>
    <property type="match status" value="1"/>
</dbReference>
<keyword evidence="17" id="KW-1185">Reference proteome</keyword>
<dbReference type="PANTHER" id="PTHR14168:SF2">
    <property type="entry name" value="EPITHELIAL CELL ADHESION MOLECULE"/>
    <property type="match status" value="1"/>
</dbReference>
<comment type="caution">
    <text evidence="13">Lacks conserved residue(s) required for the propagation of feature annotation.</text>
</comment>
<evidence type="ECO:0000256" key="9">
    <source>
        <dbReference type="ARBA" id="ARBA00023136"/>
    </source>
</evidence>
<dbReference type="PANTHER" id="PTHR14168">
    <property type="entry name" value="TUMOR-ASSOCIATED CALCIUM SIGNAL TRANSDUCER"/>
    <property type="match status" value="1"/>
</dbReference>
<keyword evidence="5 14" id="KW-0812">Transmembrane</keyword>
<evidence type="ECO:0000256" key="7">
    <source>
        <dbReference type="ARBA" id="ARBA00022737"/>
    </source>
</evidence>
<evidence type="ECO:0000256" key="14">
    <source>
        <dbReference type="SAM" id="Phobius"/>
    </source>
</evidence>
<accession>A0AAW1CCS6</accession>